<proteinExistence type="predicted"/>
<comment type="caution">
    <text evidence="1">The sequence shown here is derived from an EMBL/GenBank/DDBJ whole genome shotgun (WGS) entry which is preliminary data.</text>
</comment>
<gene>
    <name evidence="1" type="ORF">LEP1GSC108_0628</name>
</gene>
<dbReference type="AlphaFoldDB" id="M6PZX1"/>
<name>M6PZX1_9LEPT</name>
<organism evidence="1 2">
    <name type="scientific">Leptospira weilii str. UI 13098</name>
    <dbReference type="NCBI Taxonomy" id="1088542"/>
    <lineage>
        <taxon>Bacteria</taxon>
        <taxon>Pseudomonadati</taxon>
        <taxon>Spirochaetota</taxon>
        <taxon>Spirochaetia</taxon>
        <taxon>Leptospirales</taxon>
        <taxon>Leptospiraceae</taxon>
        <taxon>Leptospira</taxon>
    </lineage>
</organism>
<accession>M6PZX1</accession>
<protein>
    <submittedName>
        <fullName evidence="1">Uncharacterized protein</fullName>
    </submittedName>
</protein>
<evidence type="ECO:0000313" key="2">
    <source>
        <dbReference type="Proteomes" id="UP000012118"/>
    </source>
</evidence>
<evidence type="ECO:0000313" key="1">
    <source>
        <dbReference type="EMBL" id="EMN88599.1"/>
    </source>
</evidence>
<keyword evidence="2" id="KW-1185">Reference proteome</keyword>
<sequence>MHFSFLFAQTFLAQTHVKIRFKIDPIEIGETDILDFTKLRVAAWKGFTQKSAHPYRYVSFFNKKSKITDLNPLFWLKFFHFEKR</sequence>
<reference evidence="1 2" key="1">
    <citation type="submission" date="2013-01" db="EMBL/GenBank/DDBJ databases">
        <authorList>
            <person name="Harkins D.M."/>
            <person name="Durkin A.S."/>
            <person name="Brinkac L.M."/>
            <person name="Haft D.H."/>
            <person name="Selengut J.D."/>
            <person name="Sanka R."/>
            <person name="DePew J."/>
            <person name="Purushe J."/>
            <person name="Chanthongthip A."/>
            <person name="Lattana O."/>
            <person name="Phetsouvanh R."/>
            <person name="Newton P.N."/>
            <person name="Vinetz J.M."/>
            <person name="Sutton G.G."/>
            <person name="Nierman W.C."/>
            <person name="Fouts D.E."/>
        </authorList>
    </citation>
    <scope>NUCLEOTIDE SEQUENCE [LARGE SCALE GENOMIC DNA]</scope>
    <source>
        <strain evidence="1 2">UI 13098</strain>
    </source>
</reference>
<dbReference type="Proteomes" id="UP000012118">
    <property type="component" value="Unassembled WGS sequence"/>
</dbReference>
<dbReference type="EMBL" id="AHNU02000079">
    <property type="protein sequence ID" value="EMN88599.1"/>
    <property type="molecule type" value="Genomic_DNA"/>
</dbReference>